<dbReference type="Proteomes" id="UP000242222">
    <property type="component" value="Unassembled WGS sequence"/>
</dbReference>
<accession>A0A1I5BP76</accession>
<proteinExistence type="inferred from homology"/>
<keyword evidence="2 6" id="KW-0929">Antimicrobial</keyword>
<keyword evidence="7" id="KW-1133">Transmembrane helix</keyword>
<comment type="catalytic activity">
    <reaction evidence="1 6">
        <text>Hydrolysis of (1-&gt;4)-beta-linkages between N-acetylmuramic acid and N-acetyl-D-glucosamine residues in a peptidoglycan and between N-acetyl-D-glucosamine residues in chitodextrins.</text>
        <dbReference type="EC" id="3.2.1.17"/>
    </reaction>
</comment>
<reference evidence="9" key="1">
    <citation type="submission" date="2016-10" db="EMBL/GenBank/DDBJ databases">
        <authorList>
            <person name="Varghese N."/>
            <person name="Submissions S."/>
        </authorList>
    </citation>
    <scope>NUCLEOTIDE SEQUENCE [LARGE SCALE GENOMIC DNA]</scope>
    <source>
        <strain evidence="9">N6PO6</strain>
    </source>
</reference>
<keyword evidence="7" id="KW-0812">Transmembrane</keyword>
<keyword evidence="9" id="KW-1185">Reference proteome</keyword>
<dbReference type="InterPro" id="IPR002196">
    <property type="entry name" value="Glyco_hydro_24"/>
</dbReference>
<name>A0A1I5BP76_9GAMM</name>
<keyword evidence="3 6" id="KW-0081">Bacteriolytic enzyme</keyword>
<evidence type="ECO:0000256" key="6">
    <source>
        <dbReference type="RuleBase" id="RU003788"/>
    </source>
</evidence>
<evidence type="ECO:0000313" key="9">
    <source>
        <dbReference type="Proteomes" id="UP000242222"/>
    </source>
</evidence>
<dbReference type="InterPro" id="IPR023346">
    <property type="entry name" value="Lysozyme-like_dom_sf"/>
</dbReference>
<organism evidence="8 9">
    <name type="scientific">Izhakiella capsodis</name>
    <dbReference type="NCBI Taxonomy" id="1367852"/>
    <lineage>
        <taxon>Bacteria</taxon>
        <taxon>Pseudomonadati</taxon>
        <taxon>Pseudomonadota</taxon>
        <taxon>Gammaproteobacteria</taxon>
        <taxon>Enterobacterales</taxon>
        <taxon>Erwiniaceae</taxon>
        <taxon>Izhakiella</taxon>
    </lineage>
</organism>
<dbReference type="AlphaFoldDB" id="A0A1I5BP76"/>
<dbReference type="STRING" id="1367852.SAMN05216516_1204"/>
<dbReference type="HAMAP" id="MF_04110">
    <property type="entry name" value="ENDOLYSIN_T4"/>
    <property type="match status" value="1"/>
</dbReference>
<dbReference type="InterPro" id="IPR051018">
    <property type="entry name" value="Bacteriophage_GH24"/>
</dbReference>
<evidence type="ECO:0000256" key="5">
    <source>
        <dbReference type="ARBA" id="ARBA00023295"/>
    </source>
</evidence>
<dbReference type="GO" id="GO:0042742">
    <property type="term" value="P:defense response to bacterium"/>
    <property type="evidence" value="ECO:0007669"/>
    <property type="project" value="UniProtKB-KW"/>
</dbReference>
<dbReference type="PANTHER" id="PTHR38107:SF4">
    <property type="entry name" value="LYSOZYME"/>
    <property type="match status" value="1"/>
</dbReference>
<keyword evidence="7" id="KW-0472">Membrane</keyword>
<dbReference type="GO" id="GO:0031640">
    <property type="term" value="P:killing of cells of another organism"/>
    <property type="evidence" value="ECO:0007669"/>
    <property type="project" value="UniProtKB-KW"/>
</dbReference>
<dbReference type="SUPFAM" id="SSF53955">
    <property type="entry name" value="Lysozyme-like"/>
    <property type="match status" value="1"/>
</dbReference>
<sequence>MSGKIKTGLAGGICSVAVIIGLVIDKGQVRTNQRGLELIGNAEGCRRDPYHCPAGILTDGIGNTHGVKPGARKTDKQIAADWQKNILDAERCVNRYANGAKLPENTFSAAVEITFNVGCPTMQKSTMFRLFRQGKLVAACNELPRWVYANGKKLNGLVTRRAESEALCLEGLK</sequence>
<dbReference type="GO" id="GO:0009253">
    <property type="term" value="P:peptidoglycan catabolic process"/>
    <property type="evidence" value="ECO:0007669"/>
    <property type="project" value="InterPro"/>
</dbReference>
<dbReference type="HAMAP" id="MF_04136">
    <property type="entry name" value="SAR_ENDOLYSIN"/>
    <property type="match status" value="1"/>
</dbReference>
<dbReference type="EMBL" id="FOVC01000020">
    <property type="protein sequence ID" value="SFN76523.1"/>
    <property type="molecule type" value="Genomic_DNA"/>
</dbReference>
<comment type="similarity">
    <text evidence="6">Belongs to the glycosyl hydrolase 24 family.</text>
</comment>
<evidence type="ECO:0000313" key="8">
    <source>
        <dbReference type="EMBL" id="SFN76523.1"/>
    </source>
</evidence>
<dbReference type="Gene3D" id="1.10.530.40">
    <property type="match status" value="1"/>
</dbReference>
<dbReference type="InterPro" id="IPR034690">
    <property type="entry name" value="Endolysin_T4_type"/>
</dbReference>
<evidence type="ECO:0000256" key="2">
    <source>
        <dbReference type="ARBA" id="ARBA00022529"/>
    </source>
</evidence>
<dbReference type="Pfam" id="PF00959">
    <property type="entry name" value="Phage_lysozyme"/>
    <property type="match status" value="1"/>
</dbReference>
<evidence type="ECO:0000256" key="4">
    <source>
        <dbReference type="ARBA" id="ARBA00022801"/>
    </source>
</evidence>
<evidence type="ECO:0000256" key="7">
    <source>
        <dbReference type="SAM" id="Phobius"/>
    </source>
</evidence>
<dbReference type="InterPro" id="IPR023347">
    <property type="entry name" value="Lysozyme_dom_sf"/>
</dbReference>
<dbReference type="OrthoDB" id="8141296at2"/>
<dbReference type="EC" id="3.2.1.17" evidence="6"/>
<protein>
    <recommendedName>
        <fullName evidence="6">Lysozyme</fullName>
        <ecNumber evidence="6">3.2.1.17</ecNumber>
    </recommendedName>
</protein>
<dbReference type="PANTHER" id="PTHR38107">
    <property type="match status" value="1"/>
</dbReference>
<dbReference type="RefSeq" id="WP_092880183.1">
    <property type="nucleotide sequence ID" value="NZ_FOVC01000020.1"/>
</dbReference>
<dbReference type="InterPro" id="IPR043688">
    <property type="entry name" value="SAR_endolysin-like"/>
</dbReference>
<evidence type="ECO:0000256" key="3">
    <source>
        <dbReference type="ARBA" id="ARBA00022638"/>
    </source>
</evidence>
<keyword evidence="5 6" id="KW-0326">Glycosidase</keyword>
<evidence type="ECO:0000256" key="1">
    <source>
        <dbReference type="ARBA" id="ARBA00000632"/>
    </source>
</evidence>
<keyword evidence="4 6" id="KW-0378">Hydrolase</keyword>
<dbReference type="GO" id="GO:0016998">
    <property type="term" value="P:cell wall macromolecule catabolic process"/>
    <property type="evidence" value="ECO:0007669"/>
    <property type="project" value="InterPro"/>
</dbReference>
<dbReference type="GO" id="GO:0003796">
    <property type="term" value="F:lysozyme activity"/>
    <property type="evidence" value="ECO:0007669"/>
    <property type="project" value="UniProtKB-EC"/>
</dbReference>
<dbReference type="CDD" id="cd16901">
    <property type="entry name" value="lyz_P1"/>
    <property type="match status" value="1"/>
</dbReference>
<gene>
    <name evidence="8" type="ORF">SAMN05216516_1204</name>
</gene>
<feature type="transmembrane region" description="Helical" evidence="7">
    <location>
        <begin position="7"/>
        <end position="24"/>
    </location>
</feature>